<name>A0ACC3B4V8_9EURO</name>
<evidence type="ECO:0000313" key="1">
    <source>
        <dbReference type="EMBL" id="KAK1145498.1"/>
    </source>
</evidence>
<dbReference type="Proteomes" id="UP001177260">
    <property type="component" value="Unassembled WGS sequence"/>
</dbReference>
<reference evidence="1 2" key="1">
    <citation type="journal article" date="2023" name="ACS Omega">
        <title>Identification of the Neoaspergillic Acid Biosynthesis Gene Cluster by Establishing an In Vitro CRISPR-Ribonucleoprotein Genetic System in Aspergillus melleus.</title>
        <authorList>
            <person name="Yuan B."/>
            <person name="Grau M.F."/>
            <person name="Murata R.M."/>
            <person name="Torok T."/>
            <person name="Venkateswaran K."/>
            <person name="Stajich J.E."/>
            <person name="Wang C.C.C."/>
        </authorList>
    </citation>
    <scope>NUCLEOTIDE SEQUENCE [LARGE SCALE GENOMIC DNA]</scope>
    <source>
        <strain evidence="1 2">IMV 1140</strain>
    </source>
</reference>
<organism evidence="1 2">
    <name type="scientific">Aspergillus melleus</name>
    <dbReference type="NCBI Taxonomy" id="138277"/>
    <lineage>
        <taxon>Eukaryota</taxon>
        <taxon>Fungi</taxon>
        <taxon>Dikarya</taxon>
        <taxon>Ascomycota</taxon>
        <taxon>Pezizomycotina</taxon>
        <taxon>Eurotiomycetes</taxon>
        <taxon>Eurotiomycetidae</taxon>
        <taxon>Eurotiales</taxon>
        <taxon>Aspergillaceae</taxon>
        <taxon>Aspergillus</taxon>
        <taxon>Aspergillus subgen. Circumdati</taxon>
    </lineage>
</organism>
<dbReference type="EMBL" id="JAOPJF010000023">
    <property type="protein sequence ID" value="KAK1145498.1"/>
    <property type="molecule type" value="Genomic_DNA"/>
</dbReference>
<keyword evidence="2" id="KW-1185">Reference proteome</keyword>
<accession>A0ACC3B4V8</accession>
<protein>
    <submittedName>
        <fullName evidence="1">Uncharacterized protein</fullName>
    </submittedName>
</protein>
<sequence>MSLEHRGRDSEDVPFLDDNATSTPHRADFDVESDSDSNEFDKTPRDEPNAIDPNLRMRLMVTLFTMILAVEVGLVMAHGPVTRIYESIVCREYYAQYDPTQIPSSGQVDEELCKVKDVQSELAAVKGYMEFFDGILSVFLAIPYGLLADRRGRKPTLCLSIPGFLLNCVIQFVVMWYSDIFPLRTVWLSCLTWLFGGGPVVAFAIIWTMMSDVTTEDERAAMFFKFGVASMGADFASNAASSWLMAMDPWLPLILGWSVTIIGVFCALSLPETMHARPSNRDSTSVELSRFSTGDVKRSLSKEHDRPEIIITDEDDNDVSDPLFASPTSTTTTTTTTSVQKPPLTTRIRIYIRNYIAPYMFIFRYRQTMLLLSTFLVYRLSRGSSWFLIQYISTRYNWTISQSNLLIAFKPALTIPLFLIILPAISRHLLSHLPQIKKDLTLARLSIICLAVGTLGIGLSPSIAVLIPSLLVQTCGSAFVYLARSLITTLVRREETARLFTIIEVLQSVGNIVASLLITGVFQIGLQLGGMWIGLAWMMTSVAFMGVGVAIWMFRLPGERKDDEGVGREV</sequence>
<gene>
    <name evidence="1" type="ORF">N8T08_004056</name>
</gene>
<proteinExistence type="predicted"/>
<comment type="caution">
    <text evidence="1">The sequence shown here is derived from an EMBL/GenBank/DDBJ whole genome shotgun (WGS) entry which is preliminary data.</text>
</comment>
<evidence type="ECO:0000313" key="2">
    <source>
        <dbReference type="Proteomes" id="UP001177260"/>
    </source>
</evidence>